<dbReference type="EMBL" id="JAXIVS010000012">
    <property type="protein sequence ID" value="MDY7230640.1"/>
    <property type="molecule type" value="Genomic_DNA"/>
</dbReference>
<evidence type="ECO:0000313" key="2">
    <source>
        <dbReference type="EMBL" id="MDY7230640.1"/>
    </source>
</evidence>
<feature type="region of interest" description="Disordered" evidence="1">
    <location>
        <begin position="1"/>
        <end position="102"/>
    </location>
</feature>
<reference evidence="2 3" key="1">
    <citation type="submission" date="2023-12" db="EMBL/GenBank/DDBJ databases">
        <title>the genome sequence of Hyalangium sp. s54d21.</title>
        <authorList>
            <person name="Zhang X."/>
        </authorList>
    </citation>
    <scope>NUCLEOTIDE SEQUENCE [LARGE SCALE GENOMIC DNA]</scope>
    <source>
        <strain evidence="3">s54d21</strain>
    </source>
</reference>
<protein>
    <submittedName>
        <fullName evidence="2">Uncharacterized protein</fullName>
    </submittedName>
</protein>
<proteinExistence type="predicted"/>
<dbReference type="Proteomes" id="UP001291309">
    <property type="component" value="Unassembled WGS sequence"/>
</dbReference>
<accession>A0ABU5HBH9</accession>
<dbReference type="SUPFAM" id="SSF101447">
    <property type="entry name" value="Formin homology 2 domain (FH2 domain)"/>
    <property type="match status" value="1"/>
</dbReference>
<feature type="compositionally biased region" description="Acidic residues" evidence="1">
    <location>
        <begin position="40"/>
        <end position="50"/>
    </location>
</feature>
<comment type="caution">
    <text evidence="2">The sequence shown here is derived from an EMBL/GenBank/DDBJ whole genome shotgun (WGS) entry which is preliminary data.</text>
</comment>
<feature type="compositionally biased region" description="Low complexity" evidence="1">
    <location>
        <begin position="80"/>
        <end position="98"/>
    </location>
</feature>
<name>A0ABU5HBH9_9BACT</name>
<gene>
    <name evidence="2" type="ORF">SYV04_29865</name>
</gene>
<feature type="compositionally biased region" description="Pro residues" evidence="1">
    <location>
        <begin position="29"/>
        <end position="39"/>
    </location>
</feature>
<organism evidence="2 3">
    <name type="scientific">Hyalangium rubrum</name>
    <dbReference type="NCBI Taxonomy" id="3103134"/>
    <lineage>
        <taxon>Bacteria</taxon>
        <taxon>Pseudomonadati</taxon>
        <taxon>Myxococcota</taxon>
        <taxon>Myxococcia</taxon>
        <taxon>Myxococcales</taxon>
        <taxon>Cystobacterineae</taxon>
        <taxon>Archangiaceae</taxon>
        <taxon>Hyalangium</taxon>
    </lineage>
</organism>
<dbReference type="RefSeq" id="WP_321549366.1">
    <property type="nucleotide sequence ID" value="NZ_JAXIVS010000012.1"/>
</dbReference>
<sequence length="768" mass="81158">MTFIFRKEFVSPPQTPDTSGASETEEASAPPPPPPPPPPPEEEPLADAFEEASRMLLRARNRLRPQDAGQDSFTAARSDGASAATKTAQATGGSTAATPEARATEDIARAKKAGAPDSPEGARAILADLERNKADPAYVAAYVSQLKQNELGDPLGVSSTALDRLVKAVFAESSALVKFTDKERNTVMGALGTARTQGTLHDVEIANRLSKGKGSGSNDPAKIAEQAAWGKVAQRMGIDPAKVYARLDKAVKDVGAARAELSQAQGAVQALNEKLGEELSTFGTALTDEQRVAYINAFRSDPANKKVYANETAALNKLAGLMTTNGSDLVAAATYRGASEPVAQAMRVLADSPQADVALKLGQTIRATPQTRAAFSSYDLQNTVFAPALPHVGAKIAMTTDPKAAEAELRSLVDPWKGLIDSQFDINSGVSAIVEARKGNTTALTRFVNSPGFKNLKTAWAGLGALYAFTAIPGAKGEAALKSFLDTTKNSMDVTAGFLEAASRRGRYLSAESASKFGQFAGRLGGAIGVATGVLSFRSHLDAPEGRGKYLALFGDTVGMLGSAVAVVSTGGWGPLMVGIGAGLAALGDMLINSQQRKAELQAAQDKHLLAAGIKDPAVRKSLINADPQRILELTQGPGEGLGMSPERLQLLARKHGELFSGDPALRLEPLISAREMFGMSGEEISTLFDRVETLGSEPMDGINLLTYTLGRLHFSRKEDLLPALKNYLAEYTEPGSKDRKMLQAAVNYLEQEMPAERNQGSQRVKPN</sequence>
<evidence type="ECO:0000256" key="1">
    <source>
        <dbReference type="SAM" id="MobiDB-lite"/>
    </source>
</evidence>
<keyword evidence="3" id="KW-1185">Reference proteome</keyword>
<evidence type="ECO:0000313" key="3">
    <source>
        <dbReference type="Proteomes" id="UP001291309"/>
    </source>
</evidence>